<dbReference type="RefSeq" id="WP_381249616.1">
    <property type="nucleotide sequence ID" value="NZ_JBHTBI010000004.1"/>
</dbReference>
<organism evidence="1 2">
    <name type="scientific">Streptomyces lutosisoli</name>
    <dbReference type="NCBI Taxonomy" id="2665721"/>
    <lineage>
        <taxon>Bacteria</taxon>
        <taxon>Bacillati</taxon>
        <taxon>Actinomycetota</taxon>
        <taxon>Actinomycetes</taxon>
        <taxon>Kitasatosporales</taxon>
        <taxon>Streptomycetaceae</taxon>
        <taxon>Streptomyces</taxon>
    </lineage>
</organism>
<accession>A0ABW2VGS0</accession>
<protein>
    <submittedName>
        <fullName evidence="1">Type II toxin-antitoxin system RelE/ParE family toxin</fullName>
    </submittedName>
</protein>
<dbReference type="Proteomes" id="UP001596957">
    <property type="component" value="Unassembled WGS sequence"/>
</dbReference>
<dbReference type="EMBL" id="JBHTEC010000001">
    <property type="protein sequence ID" value="MFD0282889.1"/>
    <property type="molecule type" value="Genomic_DNA"/>
</dbReference>
<evidence type="ECO:0000313" key="1">
    <source>
        <dbReference type="EMBL" id="MFD0282889.1"/>
    </source>
</evidence>
<reference evidence="2" key="1">
    <citation type="journal article" date="2019" name="Int. J. Syst. Evol. Microbiol.">
        <title>The Global Catalogue of Microorganisms (GCM) 10K type strain sequencing project: providing services to taxonomists for standard genome sequencing and annotation.</title>
        <authorList>
            <consortium name="The Broad Institute Genomics Platform"/>
            <consortium name="The Broad Institute Genome Sequencing Center for Infectious Disease"/>
            <person name="Wu L."/>
            <person name="Ma J."/>
        </authorList>
    </citation>
    <scope>NUCLEOTIDE SEQUENCE [LARGE SCALE GENOMIC DNA]</scope>
    <source>
        <strain evidence="2">CGMCC 4.7198</strain>
    </source>
</reference>
<gene>
    <name evidence="1" type="ORF">ACFQZP_14575</name>
</gene>
<keyword evidence="2" id="KW-1185">Reference proteome</keyword>
<dbReference type="Pfam" id="PF05973">
    <property type="entry name" value="Gp49"/>
    <property type="match status" value="1"/>
</dbReference>
<name>A0ABW2VGS0_9ACTN</name>
<sequence>MSKLYRFEIEPEVRAWLEGLGDHDFKRVDEVAGLLAELGAELGGPWSDHLEGPVRELRLRFRDIAPHITYWIAPNRTIVLLTVFRKTKQHDQAQIDRAVRAQKICEGEHHGVATDTYTREA</sequence>
<dbReference type="InterPro" id="IPR009241">
    <property type="entry name" value="HigB-like"/>
</dbReference>
<proteinExistence type="predicted"/>
<comment type="caution">
    <text evidence="1">The sequence shown here is derived from an EMBL/GenBank/DDBJ whole genome shotgun (WGS) entry which is preliminary data.</text>
</comment>
<evidence type="ECO:0000313" key="2">
    <source>
        <dbReference type="Proteomes" id="UP001596957"/>
    </source>
</evidence>